<dbReference type="EMBL" id="JAVFHQ010000001">
    <property type="protein sequence ID" value="KAK4550879.1"/>
    <property type="molecule type" value="Genomic_DNA"/>
</dbReference>
<dbReference type="InterPro" id="IPR012590">
    <property type="entry name" value="POPLD_dom"/>
</dbReference>
<dbReference type="InterPro" id="IPR039182">
    <property type="entry name" value="Pop1"/>
</dbReference>
<name>A0AAV9JYZ0_9PEZI</name>
<dbReference type="Pfam" id="PF08170">
    <property type="entry name" value="POPLD"/>
    <property type="match status" value="1"/>
</dbReference>
<feature type="region of interest" description="Disordered" evidence="4">
    <location>
        <begin position="546"/>
        <end position="565"/>
    </location>
</feature>
<dbReference type="AlphaFoldDB" id="A0AAV9JYZ0"/>
<keyword evidence="9" id="KW-1185">Reference proteome</keyword>
<dbReference type="GO" id="GO:0001682">
    <property type="term" value="P:tRNA 5'-leader removal"/>
    <property type="evidence" value="ECO:0007669"/>
    <property type="project" value="InterPro"/>
</dbReference>
<evidence type="ECO:0008006" key="10">
    <source>
        <dbReference type="Google" id="ProtNLM"/>
    </source>
</evidence>
<evidence type="ECO:0000313" key="9">
    <source>
        <dbReference type="Proteomes" id="UP001324427"/>
    </source>
</evidence>
<dbReference type="Pfam" id="PF22770">
    <property type="entry name" value="POP1_C"/>
    <property type="match status" value="1"/>
</dbReference>
<evidence type="ECO:0000256" key="2">
    <source>
        <dbReference type="ARBA" id="ARBA00022694"/>
    </source>
</evidence>
<evidence type="ECO:0000259" key="6">
    <source>
        <dbReference type="Pfam" id="PF08170"/>
    </source>
</evidence>
<feature type="domain" description="Pop1 N-terminal" evidence="5">
    <location>
        <begin position="72"/>
        <end position="295"/>
    </location>
</feature>
<feature type="region of interest" description="Disordered" evidence="4">
    <location>
        <begin position="162"/>
        <end position="201"/>
    </location>
</feature>
<proteinExistence type="predicted"/>
<gene>
    <name evidence="8" type="ORF">LTR36_000459</name>
</gene>
<feature type="domain" description="POP1 C-terminal" evidence="7">
    <location>
        <begin position="836"/>
        <end position="991"/>
    </location>
</feature>
<evidence type="ECO:0000256" key="1">
    <source>
        <dbReference type="ARBA" id="ARBA00004123"/>
    </source>
</evidence>
<feature type="region of interest" description="Disordered" evidence="4">
    <location>
        <begin position="762"/>
        <end position="805"/>
    </location>
</feature>
<keyword evidence="2" id="KW-0819">tRNA processing</keyword>
<feature type="compositionally biased region" description="Basic and acidic residues" evidence="4">
    <location>
        <begin position="166"/>
        <end position="179"/>
    </location>
</feature>
<keyword evidence="3" id="KW-0539">Nucleus</keyword>
<comment type="caution">
    <text evidence="8">The sequence shown here is derived from an EMBL/GenBank/DDBJ whole genome shotgun (WGS) entry which is preliminary data.</text>
</comment>
<organism evidence="8 9">
    <name type="scientific">Oleoguttula mirabilis</name>
    <dbReference type="NCBI Taxonomy" id="1507867"/>
    <lineage>
        <taxon>Eukaryota</taxon>
        <taxon>Fungi</taxon>
        <taxon>Dikarya</taxon>
        <taxon>Ascomycota</taxon>
        <taxon>Pezizomycotina</taxon>
        <taxon>Dothideomycetes</taxon>
        <taxon>Dothideomycetidae</taxon>
        <taxon>Mycosphaerellales</taxon>
        <taxon>Teratosphaeriaceae</taxon>
        <taxon>Oleoguttula</taxon>
    </lineage>
</organism>
<evidence type="ECO:0000256" key="3">
    <source>
        <dbReference type="ARBA" id="ARBA00023242"/>
    </source>
</evidence>
<evidence type="ECO:0000256" key="4">
    <source>
        <dbReference type="SAM" id="MobiDB-lite"/>
    </source>
</evidence>
<evidence type="ECO:0000259" key="5">
    <source>
        <dbReference type="Pfam" id="PF06978"/>
    </source>
</evidence>
<feature type="region of interest" description="Disordered" evidence="4">
    <location>
        <begin position="94"/>
        <end position="143"/>
    </location>
</feature>
<evidence type="ECO:0000259" key="7">
    <source>
        <dbReference type="Pfam" id="PF22770"/>
    </source>
</evidence>
<dbReference type="Proteomes" id="UP001324427">
    <property type="component" value="Unassembled WGS sequence"/>
</dbReference>
<dbReference type="InterPro" id="IPR055079">
    <property type="entry name" value="POP1_C"/>
</dbReference>
<dbReference type="PANTHER" id="PTHR22731">
    <property type="entry name" value="RIBONUCLEASES P/MRP PROTEIN SUBUNIT POP1"/>
    <property type="match status" value="1"/>
</dbReference>
<feature type="compositionally biased region" description="Basic residues" evidence="4">
    <location>
        <begin position="106"/>
        <end position="125"/>
    </location>
</feature>
<feature type="region of interest" description="Disordered" evidence="4">
    <location>
        <begin position="1"/>
        <end position="67"/>
    </location>
</feature>
<dbReference type="Pfam" id="PF06978">
    <property type="entry name" value="POP1_N"/>
    <property type="match status" value="1"/>
</dbReference>
<feature type="compositionally biased region" description="Basic and acidic residues" evidence="4">
    <location>
        <begin position="42"/>
        <end position="51"/>
    </location>
</feature>
<evidence type="ECO:0000313" key="8">
    <source>
        <dbReference type="EMBL" id="KAK4550879.1"/>
    </source>
</evidence>
<accession>A0AAV9JYZ0</accession>
<sequence length="992" mass="109274">MAPDRPPQLPSKGQQANTKKRKDAPTSSHKGSDASNKRPKTDHRAKQRDARQLSAQTSSKAFKNGELDVDKFVRAREFEMRALEEGMARSKKALTKRAFQQVPKELRRRTASHNVKKVPKRLRERGKREMNEDNTPTVTARRRKPTPHMRLRLETVKKLRALGSKRKAEKEKAKSEKVTVTDPKATAKPIPSGPKQPPTATSIKTRVPRVKKATLARPPVPKAKFRKRQIHKSWLPTHLFHAKRARMTPPSAPLWRFSIPVTPTVKSYRPTHRASHERGAVAWDMSYMSTIGLEGRQDSIIGMLRALGVGEEELRAKRSEKWRQGTRVLETFMYEREAPHQPIAPVIVVWCVAAGDEKKSVELEKRKRKVLLRIHPSAFYQFWEEVLRLAKVAKPEVSVEDLRFEIGSIEITGPGATEALLGALWPTPSSAKEAERGASAGDAQTSKGASTVDPAADKVVIKTWSSLAGLTNPAMLPQNCMIGFDIQDPRLHHPPRTITLPKSDAEQMTLLQSIADWPVDAAQGPPELFDRRARLAASRALPSQKAINRRKGLAPPGQYPELSEKDPRIPTMLYTTAGAPSLTDRKRQAQNASWTVLLPWKCMQPVWYSLMYYPLSTGQQPRFGGLDEKRQLAFEAGQPWFPADFPGTRAGWEWEVSERVKREEEWKRRPKGKRVCWEKVELGGGRVGEVGVGWACDWERLVGGMAKEDSGTGDVEAAAAADGAGEEKMEIWMAEASAGEGAVLAQRPPTGNGNAIAKAANVASEEQAKTSVPRPTAGEDAAPPRKQATGPEITSSTNIAAPGKPPALTQLPATLANAMLESAGTVLPPHIDLSSALLTVRLTLITRGVPQTCARIYRLPSATHNAGLRKQWLALLPSNQPQHKQKGPKNALPRLPKDAPAHLLQRRLAQSLVEPPRAGEDDYPACPGEEDLVGFVTSGNFKLGEGQGTGLGSLLLERVAEGARQYGEKEGRVCIVRNAGNGVGRLARWDVV</sequence>
<feature type="domain" description="POPLD" evidence="6">
    <location>
        <begin position="593"/>
        <end position="698"/>
    </location>
</feature>
<comment type="subcellular location">
    <subcellularLocation>
        <location evidence="1">Nucleus</location>
    </subcellularLocation>
</comment>
<dbReference type="PANTHER" id="PTHR22731:SF3">
    <property type="entry name" value="RIBONUCLEASES P_MRP PROTEIN SUBUNIT POP1"/>
    <property type="match status" value="1"/>
</dbReference>
<dbReference type="GO" id="GO:0005655">
    <property type="term" value="C:nucleolar ribonuclease P complex"/>
    <property type="evidence" value="ECO:0007669"/>
    <property type="project" value="InterPro"/>
</dbReference>
<dbReference type="GO" id="GO:0000172">
    <property type="term" value="C:ribonuclease MRP complex"/>
    <property type="evidence" value="ECO:0007669"/>
    <property type="project" value="InterPro"/>
</dbReference>
<dbReference type="InterPro" id="IPR009723">
    <property type="entry name" value="Pop1_N"/>
</dbReference>
<feature type="region of interest" description="Disordered" evidence="4">
    <location>
        <begin position="431"/>
        <end position="452"/>
    </location>
</feature>
<protein>
    <recommendedName>
        <fullName evidence="10">POPLD-domain-containing protein</fullName>
    </recommendedName>
</protein>
<reference evidence="8 9" key="1">
    <citation type="submission" date="2021-11" db="EMBL/GenBank/DDBJ databases">
        <title>Black yeast isolated from Biological Soil Crust.</title>
        <authorList>
            <person name="Kurbessoian T."/>
        </authorList>
    </citation>
    <scope>NUCLEOTIDE SEQUENCE [LARGE SCALE GENOMIC DNA]</scope>
    <source>
        <strain evidence="8 9">CCFEE 5522</strain>
    </source>
</reference>